<dbReference type="GO" id="GO:0060236">
    <property type="term" value="P:regulation of mitotic spindle organization"/>
    <property type="evidence" value="ECO:0007669"/>
    <property type="project" value="InterPro"/>
</dbReference>
<protein>
    <submittedName>
        <fullName evidence="2">Uncharacterized protein</fullName>
    </submittedName>
</protein>
<dbReference type="GO" id="GO:0005880">
    <property type="term" value="C:nuclear microtubule"/>
    <property type="evidence" value="ECO:0007669"/>
    <property type="project" value="TreeGrafter"/>
</dbReference>
<feature type="region of interest" description="Disordered" evidence="1">
    <location>
        <begin position="114"/>
        <end position="173"/>
    </location>
</feature>
<keyword evidence="3" id="KW-1185">Reference proteome</keyword>
<dbReference type="GO" id="GO:0090307">
    <property type="term" value="P:mitotic spindle assembly"/>
    <property type="evidence" value="ECO:0007669"/>
    <property type="project" value="TreeGrafter"/>
</dbReference>
<dbReference type="AlphaFoldDB" id="A0AA38FRT3"/>
<gene>
    <name evidence="2" type="ORF">KI387_037438</name>
</gene>
<dbReference type="EMBL" id="JAHRHJ020000007">
    <property type="protein sequence ID" value="KAH9309527.1"/>
    <property type="molecule type" value="Genomic_DNA"/>
</dbReference>
<proteinExistence type="predicted"/>
<reference evidence="2 3" key="1">
    <citation type="journal article" date="2021" name="Nat. Plants">
        <title>The Taxus genome provides insights into paclitaxel biosynthesis.</title>
        <authorList>
            <person name="Xiong X."/>
            <person name="Gou J."/>
            <person name="Liao Q."/>
            <person name="Li Y."/>
            <person name="Zhou Q."/>
            <person name="Bi G."/>
            <person name="Li C."/>
            <person name="Du R."/>
            <person name="Wang X."/>
            <person name="Sun T."/>
            <person name="Guo L."/>
            <person name="Liang H."/>
            <person name="Lu P."/>
            <person name="Wu Y."/>
            <person name="Zhang Z."/>
            <person name="Ro D.K."/>
            <person name="Shang Y."/>
            <person name="Huang S."/>
            <person name="Yan J."/>
        </authorList>
    </citation>
    <scope>NUCLEOTIDE SEQUENCE [LARGE SCALE GENOMIC DNA]</scope>
    <source>
        <strain evidence="2">Ta-2019</strain>
    </source>
</reference>
<evidence type="ECO:0000313" key="2">
    <source>
        <dbReference type="EMBL" id="KAH9309527.1"/>
    </source>
</evidence>
<dbReference type="PANTHER" id="PTHR14326">
    <property type="entry name" value="TARGETING PROTEIN FOR XKLP2"/>
    <property type="match status" value="1"/>
</dbReference>
<feature type="non-terminal residue" evidence="2">
    <location>
        <position position="1"/>
    </location>
</feature>
<dbReference type="PANTHER" id="PTHR14326:SF58">
    <property type="entry name" value="TPX2 (TARGETING PROTEIN FOR XKLP2) PROTEIN FAMILY"/>
    <property type="match status" value="1"/>
</dbReference>
<accession>A0AA38FRT3</accession>
<name>A0AA38FRT3_TAXCH</name>
<dbReference type="GO" id="GO:0008017">
    <property type="term" value="F:microtubule binding"/>
    <property type="evidence" value="ECO:0007669"/>
    <property type="project" value="TreeGrafter"/>
</dbReference>
<comment type="caution">
    <text evidence="2">The sequence shown here is derived from an EMBL/GenBank/DDBJ whole genome shotgun (WGS) entry which is preliminary data.</text>
</comment>
<dbReference type="InterPro" id="IPR009675">
    <property type="entry name" value="TPX2_fam"/>
</dbReference>
<dbReference type="Proteomes" id="UP000824469">
    <property type="component" value="Unassembled WGS sequence"/>
</dbReference>
<organism evidence="2 3">
    <name type="scientific">Taxus chinensis</name>
    <name type="common">Chinese yew</name>
    <name type="synonym">Taxus wallichiana var. chinensis</name>
    <dbReference type="NCBI Taxonomy" id="29808"/>
    <lineage>
        <taxon>Eukaryota</taxon>
        <taxon>Viridiplantae</taxon>
        <taxon>Streptophyta</taxon>
        <taxon>Embryophyta</taxon>
        <taxon>Tracheophyta</taxon>
        <taxon>Spermatophyta</taxon>
        <taxon>Pinopsida</taxon>
        <taxon>Pinidae</taxon>
        <taxon>Conifers II</taxon>
        <taxon>Cupressales</taxon>
        <taxon>Taxaceae</taxon>
        <taxon>Taxus</taxon>
    </lineage>
</organism>
<evidence type="ECO:0000313" key="3">
    <source>
        <dbReference type="Proteomes" id="UP000824469"/>
    </source>
</evidence>
<dbReference type="OMA" id="NEPHILP"/>
<evidence type="ECO:0000256" key="1">
    <source>
        <dbReference type="SAM" id="MobiDB-lite"/>
    </source>
</evidence>
<dbReference type="GO" id="GO:0030295">
    <property type="term" value="F:protein kinase activator activity"/>
    <property type="evidence" value="ECO:0007669"/>
    <property type="project" value="TreeGrafter"/>
</dbReference>
<dbReference type="GO" id="GO:0005819">
    <property type="term" value="C:spindle"/>
    <property type="evidence" value="ECO:0007669"/>
    <property type="project" value="InterPro"/>
</dbReference>
<feature type="region of interest" description="Disordered" evidence="1">
    <location>
        <begin position="48"/>
        <end position="72"/>
    </location>
</feature>
<sequence>MDSENLDPNVVGEKGKVKNLIKVFENMKMPAETQREFSAPTALAFPLNRRRFPSKGKAGATPDVNGGGEQENCHKNGEKWAMTMAVADHRPLTERRPNTNIVVSFFASASSSSSGGADFDSEQSNHNVSDDQSEDNQSFPSTEHSEYSFGGRRRSKKNSNLERGSQSPPWNWKWKKSIRATPAQPFRLRTEVGLITSYAIFKQRGQIKEQQFMKKIQEMINEEEKQRIPHAQGLPWTTDEPQVLPKRHVKEQTKPLNLKLHTTTRAMERAEFDHL</sequence>